<name>A0A554LEX9_9BACT</name>
<keyword evidence="1" id="KW-1133">Transmembrane helix</keyword>
<protein>
    <submittedName>
        <fullName evidence="2">Uncharacterized protein</fullName>
    </submittedName>
</protein>
<accession>A0A554LEX9</accession>
<gene>
    <name evidence="2" type="ORF">CEN92_287</name>
</gene>
<dbReference type="EMBL" id="VMGH01000041">
    <property type="protein sequence ID" value="TSC91450.1"/>
    <property type="molecule type" value="Genomic_DNA"/>
</dbReference>
<evidence type="ECO:0000313" key="2">
    <source>
        <dbReference type="EMBL" id="TSC91450.1"/>
    </source>
</evidence>
<feature type="non-terminal residue" evidence="2">
    <location>
        <position position="167"/>
    </location>
</feature>
<evidence type="ECO:0000256" key="1">
    <source>
        <dbReference type="SAM" id="Phobius"/>
    </source>
</evidence>
<keyword evidence="1" id="KW-0472">Membrane</keyword>
<dbReference type="Proteomes" id="UP000318296">
    <property type="component" value="Unassembled WGS sequence"/>
</dbReference>
<proteinExistence type="predicted"/>
<dbReference type="AlphaFoldDB" id="A0A554LEX9"/>
<sequence>MAYNYYFDPKNTFQRRLVEHEISRQKPLLFILNILLIVLGLCSAVIIITAIFGWYSPSSVFFGLVIIIFVFFLNLVAYHIFYYQERRHLEVNFTLKEAIEELNSGKKINLAELLSLTATDLYRLINKDPDSITLKDYFNKLITFEEIDFMIERLGATKEQLLEQAND</sequence>
<evidence type="ECO:0000313" key="3">
    <source>
        <dbReference type="Proteomes" id="UP000318296"/>
    </source>
</evidence>
<comment type="caution">
    <text evidence="2">The sequence shown here is derived from an EMBL/GenBank/DDBJ whole genome shotgun (WGS) entry which is preliminary data.</text>
</comment>
<feature type="transmembrane region" description="Helical" evidence="1">
    <location>
        <begin position="61"/>
        <end position="81"/>
    </location>
</feature>
<reference evidence="2 3" key="1">
    <citation type="submission" date="2017-07" db="EMBL/GenBank/DDBJ databases">
        <title>Mechanisms for carbon and nitrogen cycling indicate functional differentiation within the Candidate Phyla Radiation.</title>
        <authorList>
            <person name="Danczak R.E."/>
            <person name="Johnston M.D."/>
            <person name="Kenah C."/>
            <person name="Slattery M."/>
            <person name="Wrighton K.C."/>
            <person name="Wilkins M.J."/>
        </authorList>
    </citation>
    <scope>NUCLEOTIDE SEQUENCE [LARGE SCALE GENOMIC DNA]</scope>
    <source>
        <strain evidence="2">Licking1014_96</strain>
    </source>
</reference>
<feature type="transmembrane region" description="Helical" evidence="1">
    <location>
        <begin position="28"/>
        <end position="55"/>
    </location>
</feature>
<organism evidence="2 3">
    <name type="scientific">Candidatus Berkelbacteria bacterium Licking1014_96</name>
    <dbReference type="NCBI Taxonomy" id="2017149"/>
    <lineage>
        <taxon>Bacteria</taxon>
        <taxon>Candidatus Berkelbacteria</taxon>
    </lineage>
</organism>
<keyword evidence="1" id="KW-0812">Transmembrane</keyword>